<dbReference type="AlphaFoldDB" id="G9XJ35"/>
<dbReference type="PANTHER" id="PTHR35530:SF1">
    <property type="entry name" value="2-HYDROXYMUCONATE TAUTOMERASE"/>
    <property type="match status" value="1"/>
</dbReference>
<comment type="similarity">
    <text evidence="1 4">Belongs to the 4-oxalocrotonate tautomerase family.</text>
</comment>
<sequence length="91" mass="10296">MRKKTLVRSVRIHYVIKKWRGAIIMPYVNIRITNENVTPEKKALLIKGATQLLVDVLGKNPNTTVVVIDEVNTDNWGIGGETITARRKDGR</sequence>
<proteinExistence type="inferred from homology"/>
<dbReference type="HOGENOM" id="CLU_2422122_0_0_9"/>
<evidence type="ECO:0000256" key="1">
    <source>
        <dbReference type="ARBA" id="ARBA00006723"/>
    </source>
</evidence>
<dbReference type="SUPFAM" id="SSF55331">
    <property type="entry name" value="Tautomerase/MIF"/>
    <property type="match status" value="1"/>
</dbReference>
<dbReference type="Gene3D" id="3.30.429.10">
    <property type="entry name" value="Macrophage Migration Inhibitory Factor"/>
    <property type="match status" value="1"/>
</dbReference>
<organism evidence="6 7">
    <name type="scientific">Desulfitobacterium hafniense DP7</name>
    <dbReference type="NCBI Taxonomy" id="537010"/>
    <lineage>
        <taxon>Bacteria</taxon>
        <taxon>Bacillati</taxon>
        <taxon>Bacillota</taxon>
        <taxon>Clostridia</taxon>
        <taxon>Eubacteriales</taxon>
        <taxon>Desulfitobacteriaceae</taxon>
        <taxon>Desulfitobacterium</taxon>
    </lineage>
</organism>
<name>G9XJ35_DESHA</name>
<protein>
    <recommendedName>
        <fullName evidence="4">Tautomerase</fullName>
        <ecNumber evidence="4">5.3.2.-</ecNumber>
    </recommendedName>
</protein>
<feature type="active site" description="Proton acceptor; via imino nitrogen" evidence="3">
    <location>
        <position position="26"/>
    </location>
</feature>
<evidence type="ECO:0000313" key="7">
    <source>
        <dbReference type="Proteomes" id="UP000004416"/>
    </source>
</evidence>
<comment type="caution">
    <text evidence="6">The sequence shown here is derived from an EMBL/GenBank/DDBJ whole genome shotgun (WGS) entry which is preliminary data.</text>
</comment>
<accession>G9XJ35</accession>
<reference evidence="6 7" key="1">
    <citation type="submission" date="2011-08" db="EMBL/GenBank/DDBJ databases">
        <authorList>
            <person name="Weinstock G."/>
            <person name="Sodergren E."/>
            <person name="Clifton S."/>
            <person name="Fulton L."/>
            <person name="Fulton B."/>
            <person name="Courtney L."/>
            <person name="Fronick C."/>
            <person name="Harrison M."/>
            <person name="Strong C."/>
            <person name="Farmer C."/>
            <person name="Delahaunty K."/>
            <person name="Markovic C."/>
            <person name="Hall O."/>
            <person name="Minx P."/>
            <person name="Tomlinson C."/>
            <person name="Mitreva M."/>
            <person name="Hou S."/>
            <person name="Chen J."/>
            <person name="Wollam A."/>
            <person name="Pepin K.H."/>
            <person name="Johnson M."/>
            <person name="Bhonagiri V."/>
            <person name="Zhang X."/>
            <person name="Suruliraj S."/>
            <person name="Warren W."/>
            <person name="Chinwalla A."/>
            <person name="Mardis E.R."/>
            <person name="Wilson R.K."/>
        </authorList>
    </citation>
    <scope>NUCLEOTIDE SEQUENCE [LARGE SCALE GENOMIC DNA]</scope>
    <source>
        <strain evidence="6 7">DP7</strain>
    </source>
</reference>
<gene>
    <name evidence="6" type="ORF">HMPREF0322_00961</name>
</gene>
<evidence type="ECO:0000256" key="4">
    <source>
        <dbReference type="RuleBase" id="RU362032"/>
    </source>
</evidence>
<dbReference type="InterPro" id="IPR014347">
    <property type="entry name" value="Tautomerase/MIF_sf"/>
</dbReference>
<dbReference type="InterPro" id="IPR004370">
    <property type="entry name" value="4-OT-like_dom"/>
</dbReference>
<evidence type="ECO:0000256" key="2">
    <source>
        <dbReference type="ARBA" id="ARBA00023235"/>
    </source>
</evidence>
<dbReference type="EC" id="5.3.2.-" evidence="4"/>
<evidence type="ECO:0000313" key="6">
    <source>
        <dbReference type="EMBL" id="EHL08319.1"/>
    </source>
</evidence>
<keyword evidence="2 4" id="KW-0413">Isomerase</keyword>
<dbReference type="Proteomes" id="UP000004416">
    <property type="component" value="Unassembled WGS sequence"/>
</dbReference>
<feature type="domain" description="4-oxalocrotonate tautomerase-like" evidence="5">
    <location>
        <begin position="26"/>
        <end position="86"/>
    </location>
</feature>
<dbReference type="PATRIC" id="fig|537010.4.peg.891"/>
<dbReference type="NCBIfam" id="TIGR00013">
    <property type="entry name" value="taut"/>
    <property type="match status" value="1"/>
</dbReference>
<dbReference type="EMBL" id="AFZX01000022">
    <property type="protein sequence ID" value="EHL08319.1"/>
    <property type="molecule type" value="Genomic_DNA"/>
</dbReference>
<evidence type="ECO:0000256" key="3">
    <source>
        <dbReference type="PIRSR" id="PIRSR618191-1"/>
    </source>
</evidence>
<dbReference type="InterPro" id="IPR018191">
    <property type="entry name" value="4-OT"/>
</dbReference>
<dbReference type="GO" id="GO:0016853">
    <property type="term" value="F:isomerase activity"/>
    <property type="evidence" value="ECO:0007669"/>
    <property type="project" value="UniProtKB-UniRule"/>
</dbReference>
<dbReference type="Pfam" id="PF01361">
    <property type="entry name" value="Tautomerase"/>
    <property type="match status" value="1"/>
</dbReference>
<dbReference type="PANTHER" id="PTHR35530">
    <property type="entry name" value="TAUTOMERASE-RELATED"/>
    <property type="match status" value="1"/>
</dbReference>
<evidence type="ECO:0000259" key="5">
    <source>
        <dbReference type="Pfam" id="PF01361"/>
    </source>
</evidence>